<accession>A0A085LRQ3</accession>
<sequence>MTGSTLKVVHPSTEEIKQWDSPADTRVTPLIVRISNSRLCPVIFNFFDKASDMTDTSAPLSNRANVRQSMSIVHVVFIHLMEQHLERMIMCDHKSLMSAP</sequence>
<name>A0A085LRQ3_9BILA</name>
<organism evidence="1 2">
    <name type="scientific">Trichuris suis</name>
    <name type="common">pig whipworm</name>
    <dbReference type="NCBI Taxonomy" id="68888"/>
    <lineage>
        <taxon>Eukaryota</taxon>
        <taxon>Metazoa</taxon>
        <taxon>Ecdysozoa</taxon>
        <taxon>Nematoda</taxon>
        <taxon>Enoplea</taxon>
        <taxon>Dorylaimia</taxon>
        <taxon>Trichinellida</taxon>
        <taxon>Trichuridae</taxon>
        <taxon>Trichuris</taxon>
    </lineage>
</organism>
<dbReference type="Proteomes" id="UP000030764">
    <property type="component" value="Unassembled WGS sequence"/>
</dbReference>
<dbReference type="EMBL" id="KL363318">
    <property type="protein sequence ID" value="KFD47649.1"/>
    <property type="molecule type" value="Genomic_DNA"/>
</dbReference>
<evidence type="ECO:0000313" key="2">
    <source>
        <dbReference type="Proteomes" id="UP000030764"/>
    </source>
</evidence>
<evidence type="ECO:0000313" key="1">
    <source>
        <dbReference type="EMBL" id="KFD47649.1"/>
    </source>
</evidence>
<keyword evidence="2" id="KW-1185">Reference proteome</keyword>
<reference evidence="1 2" key="1">
    <citation type="journal article" date="2014" name="Nat. Genet.">
        <title>Genome and transcriptome of the porcine whipworm Trichuris suis.</title>
        <authorList>
            <person name="Jex A.R."/>
            <person name="Nejsum P."/>
            <person name="Schwarz E.M."/>
            <person name="Hu L."/>
            <person name="Young N.D."/>
            <person name="Hall R.S."/>
            <person name="Korhonen P.K."/>
            <person name="Liao S."/>
            <person name="Thamsborg S."/>
            <person name="Xia J."/>
            <person name="Xu P."/>
            <person name="Wang S."/>
            <person name="Scheerlinck J.P."/>
            <person name="Hofmann A."/>
            <person name="Sternberg P.W."/>
            <person name="Wang J."/>
            <person name="Gasser R.B."/>
        </authorList>
    </citation>
    <scope>NUCLEOTIDE SEQUENCE [LARGE SCALE GENOMIC DNA]</scope>
    <source>
        <strain evidence="1">DCEP-RM93M</strain>
    </source>
</reference>
<gene>
    <name evidence="1" type="ORF">M513_11440</name>
</gene>
<dbReference type="AlphaFoldDB" id="A0A085LRQ3"/>
<protein>
    <submittedName>
        <fullName evidence="1">Uncharacterized protein</fullName>
    </submittedName>
</protein>
<proteinExistence type="predicted"/>